<sequence length="231" mass="25787">MASVFKVLLVIFLVLFVITLLVALIQGIRVKNKSSKIWGMSSLIMVVLAVGSFWGASASRHASPSHSQSSASSSSVSSSESTSSATSKLTDKQKRAQHSSMVSQKHQDQREQAFESSDSRRRERENQREEKMFAKRGTDKKGYAEKIQGIPDQSSHVVKKVTYDGKNQTVATISNDLTMGNRRENEHNAFIVWSGIKRLAFLHHVKTDITIKNAKGKEIANTNNNRFNYLD</sequence>
<evidence type="ECO:0000256" key="2">
    <source>
        <dbReference type="SAM" id="Phobius"/>
    </source>
</evidence>
<keyword evidence="2" id="KW-0472">Membrane</keyword>
<feature type="region of interest" description="Disordered" evidence="1">
    <location>
        <begin position="61"/>
        <end position="141"/>
    </location>
</feature>
<organism evidence="3 4">
    <name type="scientific">Nicoliella spurrieriana</name>
    <dbReference type="NCBI Taxonomy" id="2925830"/>
    <lineage>
        <taxon>Bacteria</taxon>
        <taxon>Bacillati</taxon>
        <taxon>Bacillota</taxon>
        <taxon>Bacilli</taxon>
        <taxon>Lactobacillales</taxon>
        <taxon>Lactobacillaceae</taxon>
        <taxon>Nicoliella</taxon>
    </lineage>
</organism>
<protein>
    <submittedName>
        <fullName evidence="3">Uncharacterized protein</fullName>
    </submittedName>
</protein>
<evidence type="ECO:0000313" key="3">
    <source>
        <dbReference type="EMBL" id="UQS86942.1"/>
    </source>
</evidence>
<evidence type="ECO:0000256" key="1">
    <source>
        <dbReference type="SAM" id="MobiDB-lite"/>
    </source>
</evidence>
<keyword evidence="4" id="KW-1185">Reference proteome</keyword>
<feature type="compositionally biased region" description="Low complexity" evidence="1">
    <location>
        <begin position="61"/>
        <end position="87"/>
    </location>
</feature>
<dbReference type="RefSeq" id="WP_260116742.1">
    <property type="nucleotide sequence ID" value="NZ_CP093361.1"/>
</dbReference>
<dbReference type="AlphaFoldDB" id="A0A976X5U6"/>
<name>A0A976X5U6_9LACO</name>
<feature type="compositionally biased region" description="Basic and acidic residues" evidence="1">
    <location>
        <begin position="105"/>
        <end position="141"/>
    </location>
</feature>
<feature type="transmembrane region" description="Helical" evidence="2">
    <location>
        <begin position="6"/>
        <end position="25"/>
    </location>
</feature>
<proteinExistence type="predicted"/>
<dbReference type="EMBL" id="CP093361">
    <property type="protein sequence ID" value="UQS86942.1"/>
    <property type="molecule type" value="Genomic_DNA"/>
</dbReference>
<gene>
    <name evidence="3" type="ORF">MOO44_01835</name>
</gene>
<feature type="transmembrane region" description="Helical" evidence="2">
    <location>
        <begin position="37"/>
        <end position="56"/>
    </location>
</feature>
<reference evidence="3" key="1">
    <citation type="journal article" date="2022" name="Int. J. Syst. Evol. Microbiol.">
        <title>Apilactobacillus apisilvae sp. nov., Nicolia spurrieriana gen. nov. sp. nov., Bombilactobacillus folatiphilus sp. nov. and Bombilactobacillus thymidiniphilus sp. nov., four new lactic acid bacterial isolates from stingless bees Tetragonula carbonaria and Austroplebeia australis.</title>
        <authorList>
            <person name="Oliphant S.A."/>
            <person name="Watson-Haigh N.S."/>
            <person name="Sumby K.M."/>
            <person name="Gardner J."/>
            <person name="Groom S."/>
            <person name="Jiranek V."/>
        </authorList>
    </citation>
    <scope>NUCLEOTIDE SEQUENCE</scope>
    <source>
        <strain evidence="3">SGEP1_A5</strain>
    </source>
</reference>
<dbReference type="Proteomes" id="UP000831181">
    <property type="component" value="Chromosome"/>
</dbReference>
<accession>A0A976X5U6</accession>
<keyword evidence="2" id="KW-0812">Transmembrane</keyword>
<keyword evidence="2" id="KW-1133">Transmembrane helix</keyword>
<dbReference type="KEGG" id="lbe:MOO44_01835"/>
<evidence type="ECO:0000313" key="4">
    <source>
        <dbReference type="Proteomes" id="UP000831181"/>
    </source>
</evidence>